<evidence type="ECO:0000256" key="1">
    <source>
        <dbReference type="SAM" id="MobiDB-lite"/>
    </source>
</evidence>
<accession>A0ABM7Q2Q6</accession>
<dbReference type="RefSeq" id="WP_407075153.1">
    <property type="nucleotide sequence ID" value="NZ_AP024545.1"/>
</dbReference>
<keyword evidence="2" id="KW-0732">Signal</keyword>
<organism evidence="3 4">
    <name type="scientific">Noviluteimonas caseinilytica</name>
    <dbReference type="NCBI Taxonomy" id="2675101"/>
    <lineage>
        <taxon>Bacteria</taxon>
        <taxon>Pseudomonadati</taxon>
        <taxon>Pseudomonadota</taxon>
        <taxon>Gammaproteobacteria</taxon>
        <taxon>Lysobacterales</taxon>
        <taxon>Lysobacteraceae</taxon>
        <taxon>Noviluteimonas</taxon>
    </lineage>
</organism>
<feature type="chain" id="PRO_5047473244" description="DUF3106 domain-containing protein" evidence="2">
    <location>
        <begin position="28"/>
        <end position="157"/>
    </location>
</feature>
<gene>
    <name evidence="3" type="ORF">LYSCAS_05480</name>
</gene>
<feature type="region of interest" description="Disordered" evidence="1">
    <location>
        <begin position="131"/>
        <end position="157"/>
    </location>
</feature>
<feature type="signal peptide" evidence="2">
    <location>
        <begin position="1"/>
        <end position="27"/>
    </location>
</feature>
<feature type="compositionally biased region" description="Basic and acidic residues" evidence="1">
    <location>
        <begin position="86"/>
        <end position="96"/>
    </location>
</feature>
<feature type="region of interest" description="Disordered" evidence="1">
    <location>
        <begin position="75"/>
        <end position="103"/>
    </location>
</feature>
<evidence type="ECO:0000256" key="2">
    <source>
        <dbReference type="SAM" id="SignalP"/>
    </source>
</evidence>
<reference evidence="3 4" key="1">
    <citation type="submission" date="2021-03" db="EMBL/GenBank/DDBJ databases">
        <title>Complete Genome Sequences of Two Lysobacter Strains Isolated from Sea Water (Lysobacter caseinilyticus) and Soil (Lysobacter helvus) in South Korea.</title>
        <authorList>
            <person name="Watanabe Y."/>
            <person name="Arakawa K."/>
        </authorList>
    </citation>
    <scope>NUCLEOTIDE SEQUENCE [LARGE SCALE GENOMIC DNA]</scope>
    <source>
        <strain evidence="3 4">KVB24</strain>
    </source>
</reference>
<evidence type="ECO:0000313" key="3">
    <source>
        <dbReference type="EMBL" id="BCT91524.1"/>
    </source>
</evidence>
<dbReference type="Proteomes" id="UP000681317">
    <property type="component" value="Chromosome"/>
</dbReference>
<dbReference type="EMBL" id="AP024545">
    <property type="protein sequence ID" value="BCT91524.1"/>
    <property type="molecule type" value="Genomic_DNA"/>
</dbReference>
<proteinExistence type="predicted"/>
<protein>
    <recommendedName>
        <fullName evidence="5">DUF3106 domain-containing protein</fullName>
    </recommendedName>
</protein>
<dbReference type="Pfam" id="PF11304">
    <property type="entry name" value="DUF3106"/>
    <property type="match status" value="1"/>
</dbReference>
<evidence type="ECO:0008006" key="5">
    <source>
        <dbReference type="Google" id="ProtNLM"/>
    </source>
</evidence>
<sequence>MTMRHARFLSMHALAIALFVCCASAFAQDKPAKPVPTGPTPPAWEQLSAAERELLIAPIRERWNAEPAARTRMLEHAKRWQTMTPEQRKAAHDGMRRWSHLNPEQREHARALYERMREMDPDARRALREQWRTMTPEQRDAWLEQHPPANPAPQRPR</sequence>
<dbReference type="InterPro" id="IPR021455">
    <property type="entry name" value="DUF3106"/>
</dbReference>
<evidence type="ECO:0000313" key="4">
    <source>
        <dbReference type="Proteomes" id="UP000681317"/>
    </source>
</evidence>
<feature type="compositionally biased region" description="Pro residues" evidence="1">
    <location>
        <begin position="148"/>
        <end position="157"/>
    </location>
</feature>
<name>A0ABM7Q2Q6_9GAMM</name>
<keyword evidence="4" id="KW-1185">Reference proteome</keyword>
<feature type="compositionally biased region" description="Basic and acidic residues" evidence="1">
    <location>
        <begin position="131"/>
        <end position="143"/>
    </location>
</feature>